<dbReference type="SUPFAM" id="SSF51197">
    <property type="entry name" value="Clavaminate synthase-like"/>
    <property type="match status" value="1"/>
</dbReference>
<dbReference type="STRING" id="407821.A0A087TFR2"/>
<dbReference type="PROSITE" id="PS51184">
    <property type="entry name" value="JMJC"/>
    <property type="match status" value="1"/>
</dbReference>
<evidence type="ECO:0000313" key="6">
    <source>
        <dbReference type="Proteomes" id="UP000054359"/>
    </source>
</evidence>
<reference evidence="5 6" key="1">
    <citation type="submission" date="2013-11" db="EMBL/GenBank/DDBJ databases">
        <title>Genome sequencing of Stegodyphus mimosarum.</title>
        <authorList>
            <person name="Bechsgaard J."/>
        </authorList>
    </citation>
    <scope>NUCLEOTIDE SEQUENCE [LARGE SCALE GENOMIC DNA]</scope>
</reference>
<feature type="non-terminal residue" evidence="5">
    <location>
        <position position="362"/>
    </location>
</feature>
<dbReference type="OMA" id="SWECSSW"/>
<dbReference type="InterPro" id="IPR003347">
    <property type="entry name" value="JmjC_dom"/>
</dbReference>
<dbReference type="EMBL" id="KK115016">
    <property type="protein sequence ID" value="KFM63951.1"/>
    <property type="molecule type" value="Genomic_DNA"/>
</dbReference>
<dbReference type="AlphaFoldDB" id="A0A087TFR2"/>
<keyword evidence="2" id="KW-0963">Cytoplasm</keyword>
<accession>A0A087TFR2</accession>
<dbReference type="Gene3D" id="2.60.120.650">
    <property type="entry name" value="Cupin"/>
    <property type="match status" value="1"/>
</dbReference>
<dbReference type="PANTHER" id="PTHR12461:SF43">
    <property type="entry name" value="HSPB1-ASSOCIATED PROTEIN 1"/>
    <property type="match status" value="1"/>
</dbReference>
<dbReference type="OrthoDB" id="438164at2759"/>
<dbReference type="PANTHER" id="PTHR12461">
    <property type="entry name" value="HYPOXIA-INDUCIBLE FACTOR 1 ALPHA INHIBITOR-RELATED"/>
    <property type="match status" value="1"/>
</dbReference>
<evidence type="ECO:0000256" key="1">
    <source>
        <dbReference type="ARBA" id="ARBA00004496"/>
    </source>
</evidence>
<dbReference type="SMART" id="SM00558">
    <property type="entry name" value="JmjC"/>
    <property type="match status" value="1"/>
</dbReference>
<comment type="function">
    <text evidence="3">May play a role in cellular stress response.</text>
</comment>
<evidence type="ECO:0000256" key="3">
    <source>
        <dbReference type="ARBA" id="ARBA00037342"/>
    </source>
</evidence>
<feature type="domain" description="JmjC" evidence="4">
    <location>
        <begin position="107"/>
        <end position="270"/>
    </location>
</feature>
<proteinExistence type="predicted"/>
<organism evidence="5 6">
    <name type="scientific">Stegodyphus mimosarum</name>
    <name type="common">African social velvet spider</name>
    <dbReference type="NCBI Taxonomy" id="407821"/>
    <lineage>
        <taxon>Eukaryota</taxon>
        <taxon>Metazoa</taxon>
        <taxon>Ecdysozoa</taxon>
        <taxon>Arthropoda</taxon>
        <taxon>Chelicerata</taxon>
        <taxon>Arachnida</taxon>
        <taxon>Araneae</taxon>
        <taxon>Araneomorphae</taxon>
        <taxon>Entelegynae</taxon>
        <taxon>Eresoidea</taxon>
        <taxon>Eresidae</taxon>
        <taxon>Stegodyphus</taxon>
    </lineage>
</organism>
<evidence type="ECO:0000256" key="2">
    <source>
        <dbReference type="ARBA" id="ARBA00022490"/>
    </source>
</evidence>
<dbReference type="Pfam" id="PF13621">
    <property type="entry name" value="Cupin_8"/>
    <property type="match status" value="1"/>
</dbReference>
<comment type="subcellular location">
    <subcellularLocation>
        <location evidence="1">Cytoplasm</location>
    </subcellularLocation>
</comment>
<keyword evidence="6" id="KW-1185">Reference proteome</keyword>
<dbReference type="Proteomes" id="UP000054359">
    <property type="component" value="Unassembled WGS sequence"/>
</dbReference>
<gene>
    <name evidence="5" type="ORF">X975_11486</name>
</gene>
<sequence length="362" mass="41186">MQHSNETSVSQNVVNAECCPTVPVLFKNQLKSWVHAPLTVNDLVKKCKNPALTFRVSSRSSDGISWEGSAVYVTASISEFVDWQSSETNDLDNSNPFYSFCKNDYWAYSSYNYMHFTFDDNSEILQAVNWGTFGLPEEPGNESAFWLGSMGAYTPCHYDSYGYNVVAQILGRKKWVLFPPEDSAFMYPSRIPYEESTVFSAVNILNPDLSVHPLFKNSHPHIVILNPGDALLVPKHWWHFVLCMDDVTVSINNWIKLDSDHESRLEESVTRALITGLIPCYEPKGESWLNLKEDLMPPDVTLDCLTAALNKWSKQNVIMNEKNNSMPKLAKTSTKCHVHCSSVKTNIHHIFKHDDFQYVKPT</sequence>
<dbReference type="InterPro" id="IPR041667">
    <property type="entry name" value="Cupin_8"/>
</dbReference>
<evidence type="ECO:0000313" key="5">
    <source>
        <dbReference type="EMBL" id="KFM63951.1"/>
    </source>
</evidence>
<dbReference type="GO" id="GO:0005737">
    <property type="term" value="C:cytoplasm"/>
    <property type="evidence" value="ECO:0007669"/>
    <property type="project" value="UniProtKB-SubCell"/>
</dbReference>
<evidence type="ECO:0000259" key="4">
    <source>
        <dbReference type="PROSITE" id="PS51184"/>
    </source>
</evidence>
<dbReference type="FunFam" id="2.60.120.650:FF:000018">
    <property type="entry name" value="HSPB1-associated protein 1 homolog"/>
    <property type="match status" value="1"/>
</dbReference>
<protein>
    <submittedName>
        <fullName evidence="5">HSPB1-associated protein 1</fullName>
    </submittedName>
</protein>
<name>A0A087TFR2_STEMI</name>